<evidence type="ECO:0000313" key="4">
    <source>
        <dbReference type="Proteomes" id="UP001162480"/>
    </source>
</evidence>
<name>A0AA36FPM9_OCTVU</name>
<organism evidence="3 4">
    <name type="scientific">Octopus vulgaris</name>
    <name type="common">Common octopus</name>
    <dbReference type="NCBI Taxonomy" id="6645"/>
    <lineage>
        <taxon>Eukaryota</taxon>
        <taxon>Metazoa</taxon>
        <taxon>Spiralia</taxon>
        <taxon>Lophotrochozoa</taxon>
        <taxon>Mollusca</taxon>
        <taxon>Cephalopoda</taxon>
        <taxon>Coleoidea</taxon>
        <taxon>Octopodiformes</taxon>
        <taxon>Octopoda</taxon>
        <taxon>Incirrata</taxon>
        <taxon>Octopodidae</taxon>
        <taxon>Octopus</taxon>
    </lineage>
</organism>
<dbReference type="EMBL" id="OX597839">
    <property type="protein sequence ID" value="CAI9741503.1"/>
    <property type="molecule type" value="Genomic_DNA"/>
</dbReference>
<keyword evidence="2" id="KW-0732">Signal</keyword>
<accession>A0AA36FPM9</accession>
<feature type="transmembrane region" description="Helical" evidence="1">
    <location>
        <begin position="435"/>
        <end position="458"/>
    </location>
</feature>
<keyword evidence="1" id="KW-1133">Transmembrane helix</keyword>
<evidence type="ECO:0000256" key="2">
    <source>
        <dbReference type="SAM" id="SignalP"/>
    </source>
</evidence>
<dbReference type="Proteomes" id="UP001162480">
    <property type="component" value="Chromosome 26"/>
</dbReference>
<gene>
    <name evidence="3" type="ORF">OCTVUL_1B012198</name>
</gene>
<dbReference type="AlphaFoldDB" id="A0AA36FPM9"/>
<evidence type="ECO:0000256" key="1">
    <source>
        <dbReference type="SAM" id="Phobius"/>
    </source>
</evidence>
<feature type="chain" id="PRO_5041370977" evidence="2">
    <location>
        <begin position="23"/>
        <end position="532"/>
    </location>
</feature>
<evidence type="ECO:0000313" key="3">
    <source>
        <dbReference type="EMBL" id="CAI9741503.1"/>
    </source>
</evidence>
<reference evidence="3" key="1">
    <citation type="submission" date="2023-08" db="EMBL/GenBank/DDBJ databases">
        <authorList>
            <person name="Alioto T."/>
            <person name="Alioto T."/>
            <person name="Gomez Garrido J."/>
        </authorList>
    </citation>
    <scope>NUCLEOTIDE SEQUENCE</scope>
</reference>
<sequence length="532" mass="61724">MMLLPHWSVLVIIFPQLIITKATMWSVELCFYRKYKFVHISLDKVKYVNMTSEKEQQIFKTEFELDNATKPSFVESDTGKIYWADVQNLDLQESYHGHCPSASCNKTMITLQKMARWTVEATHSDIHNNNDSFYISEYGIYLNITFKRNSRTSNASLFLPMEFNKMPEIHFSIRERFLLDKKAKLKNMENSKIYSCVVPEYRELRCLLTNDSTWKIELTYRPMQIYRESIMSVSIGVIGSEKNTSQTVIFSKLAYVRKLFSFINIPYKSISEVEIKSMSIYQPIHISKIVLTKILTDEEYGCININRSNAGETNCKVRKGKNWLLKVISPEEQERNFSVEIIQDTSSFTEDLMWKYFSSYGYMYIQYFSLKSYGNGEITDINLHFHNKSLRINEISLISNYTEYKFKRNEESSTHNSSVAGFSRITKEKINSNEISLIMIIVIGLLAVIILLLLVLLIRSKMLRNNKGKGNISGSQVTSSSMQNTNSNYINGPGQQFHFHRQKSEEFYESLDSDPGISAAGEYDNVTYLKPI</sequence>
<protein>
    <submittedName>
        <fullName evidence="3">Uncharacterized protein</fullName>
    </submittedName>
</protein>
<feature type="signal peptide" evidence="2">
    <location>
        <begin position="1"/>
        <end position="22"/>
    </location>
</feature>
<keyword evidence="1" id="KW-0472">Membrane</keyword>
<proteinExistence type="predicted"/>
<keyword evidence="4" id="KW-1185">Reference proteome</keyword>
<keyword evidence="1" id="KW-0812">Transmembrane</keyword>